<feature type="transmembrane region" description="Helical" evidence="1">
    <location>
        <begin position="40"/>
        <end position="60"/>
    </location>
</feature>
<evidence type="ECO:0000313" key="2">
    <source>
        <dbReference type="EMBL" id="QCD65435.1"/>
    </source>
</evidence>
<dbReference type="GeneID" id="42178712"/>
<keyword evidence="1" id="KW-0472">Membrane</keyword>
<keyword evidence="1" id="KW-1133">Transmembrane helix</keyword>
<reference evidence="2 3" key="1">
    <citation type="submission" date="2019-04" db="EMBL/GenBank/DDBJ databases">
        <title>Complete genome sequence of Arthrobacter sp. ZXY-2 associated with effective atrazine degradation and salt adaptation.</title>
        <authorList>
            <person name="Zhao X."/>
        </authorList>
    </citation>
    <scope>NUCLEOTIDE SEQUENCE [LARGE SCALE GENOMIC DNA]</scope>
    <source>
        <strain evidence="3">ZP60</strain>
    </source>
</reference>
<accession>A0A4D6KDX1</accession>
<sequence>MRDTFHIDSYVILSAVFGIANVAFLLFARWQIDPLELADLGLFTPIVRLGHFALGAVPAYLLVRYRIVLPVVISGFLTWAAYVDRGGMESFIALYSLPILHGHVLAVLAAFGLGEYFIRDKIPFLSHDPIL</sequence>
<keyword evidence="1" id="KW-0812">Transmembrane</keyword>
<evidence type="ECO:0000256" key="1">
    <source>
        <dbReference type="SAM" id="Phobius"/>
    </source>
</evidence>
<dbReference type="Proteomes" id="UP000297053">
    <property type="component" value="Chromosome"/>
</dbReference>
<protein>
    <submittedName>
        <fullName evidence="2">Uncharacterized protein</fullName>
    </submittedName>
</protein>
<evidence type="ECO:0000313" key="3">
    <source>
        <dbReference type="Proteomes" id="UP000297053"/>
    </source>
</evidence>
<dbReference type="RefSeq" id="WP_015761788.1">
    <property type="nucleotide sequence ID" value="NZ_CP039375.1"/>
</dbReference>
<name>A0A4D6KDX1_9EURY</name>
<organism evidence="2 3">
    <name type="scientific">Halomicrobium mukohataei</name>
    <dbReference type="NCBI Taxonomy" id="57705"/>
    <lineage>
        <taxon>Archaea</taxon>
        <taxon>Methanobacteriati</taxon>
        <taxon>Methanobacteriota</taxon>
        <taxon>Stenosarchaea group</taxon>
        <taxon>Halobacteria</taxon>
        <taxon>Halobacteriales</taxon>
        <taxon>Haloarculaceae</taxon>
        <taxon>Halomicrobium</taxon>
    </lineage>
</organism>
<feature type="transmembrane region" description="Helical" evidence="1">
    <location>
        <begin position="95"/>
        <end position="118"/>
    </location>
</feature>
<dbReference type="KEGG" id="halz:E5139_07210"/>
<dbReference type="EMBL" id="CP039375">
    <property type="protein sequence ID" value="QCD65435.1"/>
    <property type="molecule type" value="Genomic_DNA"/>
</dbReference>
<proteinExistence type="predicted"/>
<gene>
    <name evidence="2" type="ORF">E5139_07210</name>
</gene>
<reference evidence="2 3" key="2">
    <citation type="submission" date="2019-04" db="EMBL/GenBank/DDBJ databases">
        <authorList>
            <person name="Yang S."/>
            <person name="Wei W."/>
        </authorList>
    </citation>
    <scope>NUCLEOTIDE SEQUENCE [LARGE SCALE GENOMIC DNA]</scope>
    <source>
        <strain evidence="3">ZP60</strain>
    </source>
</reference>
<feature type="transmembrane region" description="Helical" evidence="1">
    <location>
        <begin position="67"/>
        <end position="83"/>
    </location>
</feature>
<dbReference type="AlphaFoldDB" id="A0A4D6KDX1"/>
<feature type="transmembrane region" description="Helical" evidence="1">
    <location>
        <begin position="7"/>
        <end position="28"/>
    </location>
</feature>